<accession>A0A0R3WJR3</accession>
<reference evidence="14 15" key="2">
    <citation type="submission" date="2018-11" db="EMBL/GenBank/DDBJ databases">
        <authorList>
            <consortium name="Pathogen Informatics"/>
        </authorList>
    </citation>
    <scope>NUCLEOTIDE SEQUENCE [LARGE SCALE GENOMIC DNA]</scope>
</reference>
<dbReference type="InterPro" id="IPR000304">
    <property type="entry name" value="Pyrroline-COOH_reductase"/>
</dbReference>
<dbReference type="Proteomes" id="UP000274429">
    <property type="component" value="Unassembled WGS sequence"/>
</dbReference>
<dbReference type="WBParaSite" id="TTAC_0000092601-mRNA-1">
    <property type="protein sequence ID" value="TTAC_0000092601-mRNA-1"/>
    <property type="gene ID" value="TTAC_0000092601"/>
</dbReference>
<dbReference type="PANTHER" id="PTHR11645:SF0">
    <property type="entry name" value="PYRROLINE-5-CARBOXYLATE REDUCTASE 3"/>
    <property type="match status" value="1"/>
</dbReference>
<feature type="binding site" evidence="11">
    <location>
        <begin position="20"/>
        <end position="25"/>
    </location>
    <ligand>
        <name>NADP(+)</name>
        <dbReference type="ChEBI" id="CHEBI:58349"/>
    </ligand>
</feature>
<dbReference type="STRING" id="6205.A0A0R3WJR3"/>
<evidence type="ECO:0000256" key="9">
    <source>
        <dbReference type="ARBA" id="ARBA00042532"/>
    </source>
</evidence>
<feature type="domain" description="Pyrroline-5-carboxylate reductase dimerisation" evidence="13">
    <location>
        <begin position="182"/>
        <end position="284"/>
    </location>
</feature>
<keyword evidence="6" id="KW-0560">Oxidoreductase</keyword>
<name>A0A0R3WJR3_HYDTA</name>
<dbReference type="InterPro" id="IPR028939">
    <property type="entry name" value="P5C_Rdtase_cat_N"/>
</dbReference>
<comment type="function">
    <text evidence="10">Oxidoreductase that catalyzes the last step in proline biosynthesis, which corresponds to the reduction of pyrroline-5-carboxylate (P5C) to L-proline using NAD(P)H. Proline is synthesized from either glutamate or ornithine; both are converted to P5C, and then to proline via pyrroline-5-carboxylate reductases (PYCRs). PYCR3 is exclusively linked to the biosynthesis of proline from ornithine.</text>
</comment>
<dbReference type="HAMAP" id="MF_01925">
    <property type="entry name" value="P5C_reductase"/>
    <property type="match status" value="1"/>
</dbReference>
<evidence type="ECO:0000256" key="8">
    <source>
        <dbReference type="ARBA" id="ARBA00039786"/>
    </source>
</evidence>
<comment type="similarity">
    <text evidence="2">Belongs to the pyrroline-5-carboxylate reductase family.</text>
</comment>
<dbReference type="Pfam" id="PF03807">
    <property type="entry name" value="F420_oxidored"/>
    <property type="match status" value="1"/>
</dbReference>
<comment type="subunit">
    <text evidence="7">Homodecamer; composed of 5 homodimers.</text>
</comment>
<dbReference type="AlphaFoldDB" id="A0A0R3WJR3"/>
<evidence type="ECO:0000256" key="4">
    <source>
        <dbReference type="ARBA" id="ARBA00022650"/>
    </source>
</evidence>
<dbReference type="Gene3D" id="1.10.3730.10">
    <property type="entry name" value="ProC C-terminal domain-like"/>
    <property type="match status" value="1"/>
</dbReference>
<evidence type="ECO:0000256" key="5">
    <source>
        <dbReference type="ARBA" id="ARBA00022857"/>
    </source>
</evidence>
<keyword evidence="4" id="KW-0028">Amino-acid biosynthesis</keyword>
<proteinExistence type="inferred from homology"/>
<dbReference type="SUPFAM" id="SSF51735">
    <property type="entry name" value="NAD(P)-binding Rossmann-fold domains"/>
    <property type="match status" value="1"/>
</dbReference>
<dbReference type="OrthoDB" id="10263291at2759"/>
<keyword evidence="4" id="KW-0641">Proline biosynthesis</keyword>
<evidence type="ECO:0000313" key="14">
    <source>
        <dbReference type="EMBL" id="VDM17187.1"/>
    </source>
</evidence>
<evidence type="ECO:0000256" key="3">
    <source>
        <dbReference type="ARBA" id="ARBA00012855"/>
    </source>
</evidence>
<feature type="binding site" evidence="11">
    <location>
        <position position="75"/>
    </location>
    <ligand>
        <name>NADPH</name>
        <dbReference type="ChEBI" id="CHEBI:57783"/>
    </ligand>
</feature>
<dbReference type="InterPro" id="IPR029036">
    <property type="entry name" value="P5CR_dimer"/>
</dbReference>
<dbReference type="Gene3D" id="3.40.50.720">
    <property type="entry name" value="NAD(P)-binding Rossmann-like Domain"/>
    <property type="match status" value="1"/>
</dbReference>
<evidence type="ECO:0000313" key="16">
    <source>
        <dbReference type="WBParaSite" id="TTAC_0000092601-mRNA-1"/>
    </source>
</evidence>
<dbReference type="GO" id="GO:0055129">
    <property type="term" value="P:L-proline biosynthetic process"/>
    <property type="evidence" value="ECO:0007669"/>
    <property type="project" value="UniProtKB-UniPathway"/>
</dbReference>
<dbReference type="FunFam" id="1.10.3730.10:FF:000001">
    <property type="entry name" value="Pyrroline-5-carboxylate reductase"/>
    <property type="match status" value="1"/>
</dbReference>
<dbReference type="InterPro" id="IPR008927">
    <property type="entry name" value="6-PGluconate_DH-like_C_sf"/>
</dbReference>
<dbReference type="EMBL" id="UYWX01000131">
    <property type="protein sequence ID" value="VDM17187.1"/>
    <property type="molecule type" value="Genomic_DNA"/>
</dbReference>
<dbReference type="GO" id="GO:0004735">
    <property type="term" value="F:pyrroline-5-carboxylate reductase activity"/>
    <property type="evidence" value="ECO:0007669"/>
    <property type="project" value="UniProtKB-EC"/>
</dbReference>
<dbReference type="UniPathway" id="UPA00098">
    <property type="reaction ID" value="UER00361"/>
</dbReference>
<keyword evidence="15" id="KW-1185">Reference proteome</keyword>
<evidence type="ECO:0000256" key="7">
    <source>
        <dbReference type="ARBA" id="ARBA00038523"/>
    </source>
</evidence>
<evidence type="ECO:0000259" key="12">
    <source>
        <dbReference type="Pfam" id="PF03807"/>
    </source>
</evidence>
<reference evidence="16" key="1">
    <citation type="submission" date="2017-02" db="UniProtKB">
        <authorList>
            <consortium name="WormBaseParasite"/>
        </authorList>
    </citation>
    <scope>IDENTIFICATION</scope>
</reference>
<dbReference type="Pfam" id="PF14748">
    <property type="entry name" value="P5CR_dimer"/>
    <property type="match status" value="1"/>
</dbReference>
<evidence type="ECO:0000256" key="10">
    <source>
        <dbReference type="ARBA" id="ARBA00049975"/>
    </source>
</evidence>
<dbReference type="InterPro" id="IPR036291">
    <property type="entry name" value="NAD(P)-bd_dom_sf"/>
</dbReference>
<keyword evidence="5 11" id="KW-0521">NADP</keyword>
<evidence type="ECO:0000256" key="11">
    <source>
        <dbReference type="PIRSR" id="PIRSR000193-1"/>
    </source>
</evidence>
<dbReference type="SUPFAM" id="SSF48179">
    <property type="entry name" value="6-phosphogluconate dehydrogenase C-terminal domain-like"/>
    <property type="match status" value="1"/>
</dbReference>
<feature type="domain" description="Pyrroline-5-carboxylate reductase catalytic N-terminal" evidence="12">
    <location>
        <begin position="17"/>
        <end position="116"/>
    </location>
</feature>
<protein>
    <recommendedName>
        <fullName evidence="8">Pyrroline-5-carboxylate reductase 3</fullName>
        <ecNumber evidence="3">1.5.1.2</ecNumber>
    </recommendedName>
    <alternativeName>
        <fullName evidence="9">Pyrroline-5-carboxylate reductase-like protein</fullName>
    </alternativeName>
</protein>
<dbReference type="NCBIfam" id="TIGR00112">
    <property type="entry name" value="proC"/>
    <property type="match status" value="1"/>
</dbReference>
<comment type="pathway">
    <text evidence="1">Amino-acid biosynthesis; L-proline biosynthesis; L-proline from L-glutamate 5-semialdehyde: step 1/1.</text>
</comment>
<sequence length="289" mass="30551">MAVNDSLDAKNIVDHHIGFLGSGLMAQGIIKGFLNSGLIKGFQVTMSDKLGPGQPAFKSIEDIVNQFGVEYLTENVPMAAKSDVIFLCVKPNMVQTVLTECACAMAGKLVVSIAAGITIETLEEALPMGTRVIRVMPNMPCVVQQGAGIFARGHCTSDADVHLMKTLLSVIIPVLEEIPQYQFNAATALSGCGPAYVCLVIESLADGAVRLGLTRDMAHRLAVQTVLGTAVLVRDSEIHPAQLRDQICSPGGSTIAGTFTLERAGVRAAFSACIEAAKIRNDELGSPKK</sequence>
<dbReference type="PANTHER" id="PTHR11645">
    <property type="entry name" value="PYRROLINE-5-CARBOXYLATE REDUCTASE"/>
    <property type="match status" value="1"/>
</dbReference>
<gene>
    <name evidence="14" type="ORF">TTAC_LOCUS927</name>
</gene>
<evidence type="ECO:0000313" key="15">
    <source>
        <dbReference type="Proteomes" id="UP000274429"/>
    </source>
</evidence>
<evidence type="ECO:0000256" key="2">
    <source>
        <dbReference type="ARBA" id="ARBA00005525"/>
    </source>
</evidence>
<evidence type="ECO:0000256" key="1">
    <source>
        <dbReference type="ARBA" id="ARBA00005205"/>
    </source>
</evidence>
<dbReference type="EC" id="1.5.1.2" evidence="3"/>
<dbReference type="PIRSF" id="PIRSF000193">
    <property type="entry name" value="Pyrrol-5-carb_rd"/>
    <property type="match status" value="1"/>
</dbReference>
<organism evidence="16">
    <name type="scientific">Hydatigena taeniaeformis</name>
    <name type="common">Feline tapeworm</name>
    <name type="synonym">Taenia taeniaeformis</name>
    <dbReference type="NCBI Taxonomy" id="6205"/>
    <lineage>
        <taxon>Eukaryota</taxon>
        <taxon>Metazoa</taxon>
        <taxon>Spiralia</taxon>
        <taxon>Lophotrochozoa</taxon>
        <taxon>Platyhelminthes</taxon>
        <taxon>Cestoda</taxon>
        <taxon>Eucestoda</taxon>
        <taxon>Cyclophyllidea</taxon>
        <taxon>Taeniidae</taxon>
        <taxon>Hydatigera</taxon>
    </lineage>
</organism>
<evidence type="ECO:0000256" key="6">
    <source>
        <dbReference type="ARBA" id="ARBA00023002"/>
    </source>
</evidence>
<evidence type="ECO:0000259" key="13">
    <source>
        <dbReference type="Pfam" id="PF14748"/>
    </source>
</evidence>